<keyword evidence="1" id="KW-0472">Membrane</keyword>
<reference evidence="2" key="1">
    <citation type="journal article" date="2014" name="Front. Microbiol.">
        <title>High frequency of phylogenetically diverse reductive dehalogenase-homologous genes in deep subseafloor sedimentary metagenomes.</title>
        <authorList>
            <person name="Kawai M."/>
            <person name="Futagami T."/>
            <person name="Toyoda A."/>
            <person name="Takaki Y."/>
            <person name="Nishi S."/>
            <person name="Hori S."/>
            <person name="Arai W."/>
            <person name="Tsubouchi T."/>
            <person name="Morono Y."/>
            <person name="Uchiyama I."/>
            <person name="Ito T."/>
            <person name="Fujiyama A."/>
            <person name="Inagaki F."/>
            <person name="Takami H."/>
        </authorList>
    </citation>
    <scope>NUCLEOTIDE SEQUENCE</scope>
    <source>
        <strain evidence="2">Expedition CK06-06</strain>
    </source>
</reference>
<sequence length="117" mass="12900">WLLNSLDQVPEVKLNQDLTPVGLFYDISLWSTLVSDRFEGIVRLMGKTNLWVFLIPLATLLVAFIAIRKRIRTMGIASVAIGIVTTGFAGMAFAMMLILTFQITVLHALCKKGGLSC</sequence>
<dbReference type="EMBL" id="BARW01030827">
    <property type="protein sequence ID" value="GAJ10111.1"/>
    <property type="molecule type" value="Genomic_DNA"/>
</dbReference>
<evidence type="ECO:0000256" key="1">
    <source>
        <dbReference type="SAM" id="Phobius"/>
    </source>
</evidence>
<feature type="transmembrane region" description="Helical" evidence="1">
    <location>
        <begin position="79"/>
        <end position="101"/>
    </location>
</feature>
<evidence type="ECO:0000313" key="2">
    <source>
        <dbReference type="EMBL" id="GAJ10111.1"/>
    </source>
</evidence>
<gene>
    <name evidence="2" type="ORF">S12H4_49178</name>
</gene>
<proteinExistence type="predicted"/>
<organism evidence="2">
    <name type="scientific">marine sediment metagenome</name>
    <dbReference type="NCBI Taxonomy" id="412755"/>
    <lineage>
        <taxon>unclassified sequences</taxon>
        <taxon>metagenomes</taxon>
        <taxon>ecological metagenomes</taxon>
    </lineage>
</organism>
<keyword evidence="1" id="KW-0812">Transmembrane</keyword>
<protein>
    <submittedName>
        <fullName evidence="2">Uncharacterized protein</fullName>
    </submittedName>
</protein>
<feature type="non-terminal residue" evidence="2">
    <location>
        <position position="1"/>
    </location>
</feature>
<keyword evidence="1" id="KW-1133">Transmembrane helix</keyword>
<comment type="caution">
    <text evidence="2">The sequence shown here is derived from an EMBL/GenBank/DDBJ whole genome shotgun (WGS) entry which is preliminary data.</text>
</comment>
<dbReference type="AlphaFoldDB" id="X1VAA2"/>
<feature type="transmembrane region" description="Helical" evidence="1">
    <location>
        <begin position="50"/>
        <end position="67"/>
    </location>
</feature>
<name>X1VAA2_9ZZZZ</name>
<accession>X1VAA2</accession>